<dbReference type="AlphaFoldDB" id="A0A1S3BDB7"/>
<dbReference type="RefSeq" id="XP_008445695.1">
    <property type="nucleotide sequence ID" value="XM_008447473.2"/>
</dbReference>
<dbReference type="SMR" id="A0A1S3BDB7"/>
<name>A0A1S3BDB7_CUCME</name>
<evidence type="ECO:0000313" key="12">
    <source>
        <dbReference type="RefSeq" id="XP_050935899.1"/>
    </source>
</evidence>
<dbReference type="Proteomes" id="UP001652600">
    <property type="component" value="Chromosome 12"/>
</dbReference>
<dbReference type="Pfam" id="PF08031">
    <property type="entry name" value="BBE"/>
    <property type="match status" value="1"/>
</dbReference>
<dbReference type="InterPro" id="IPR016169">
    <property type="entry name" value="FAD-bd_PCMH_sub2"/>
</dbReference>
<keyword evidence="7" id="KW-0325">Glycoprotein</keyword>
<dbReference type="Pfam" id="PF01565">
    <property type="entry name" value="FAD_binding_4"/>
    <property type="match status" value="1"/>
</dbReference>
<dbReference type="InterPro" id="IPR012951">
    <property type="entry name" value="BBE"/>
</dbReference>
<comment type="cofactor">
    <cofactor evidence="1">
        <name>FAD</name>
        <dbReference type="ChEBI" id="CHEBI:57692"/>
    </cofactor>
</comment>
<dbReference type="GO" id="GO:0016491">
    <property type="term" value="F:oxidoreductase activity"/>
    <property type="evidence" value="ECO:0007669"/>
    <property type="project" value="InterPro"/>
</dbReference>
<keyword evidence="3" id="KW-0285">Flavoprotein</keyword>
<dbReference type="OrthoDB" id="407275at2759"/>
<dbReference type="KEGG" id="cmo:103488652"/>
<dbReference type="Gene3D" id="3.30.465.10">
    <property type="match status" value="1"/>
</dbReference>
<dbReference type="Gene3D" id="3.30.43.10">
    <property type="entry name" value="Uridine Diphospho-n-acetylenolpyruvylglucosamine Reductase, domain 2"/>
    <property type="match status" value="1"/>
</dbReference>
<dbReference type="InterPro" id="IPR006094">
    <property type="entry name" value="Oxid_FAD_bind_N"/>
</dbReference>
<dbReference type="eggNOG" id="ENOG502QVGN">
    <property type="taxonomic scope" value="Eukaryota"/>
</dbReference>
<feature type="chain" id="PRO_5010331637" evidence="8">
    <location>
        <begin position="29"/>
        <end position="539"/>
    </location>
</feature>
<evidence type="ECO:0000256" key="2">
    <source>
        <dbReference type="ARBA" id="ARBA00005466"/>
    </source>
</evidence>
<dbReference type="InterPro" id="IPR036318">
    <property type="entry name" value="FAD-bd_PCMH-like_sf"/>
</dbReference>
<keyword evidence="4 8" id="KW-0732">Signal</keyword>
<dbReference type="RefSeq" id="XP_050935899.1">
    <property type="nucleotide sequence ID" value="XM_051079942.1"/>
</dbReference>
<evidence type="ECO:0000259" key="9">
    <source>
        <dbReference type="PROSITE" id="PS51387"/>
    </source>
</evidence>
<dbReference type="GO" id="GO:0071949">
    <property type="term" value="F:FAD binding"/>
    <property type="evidence" value="ECO:0007669"/>
    <property type="project" value="InterPro"/>
</dbReference>
<dbReference type="Gene3D" id="3.40.462.20">
    <property type="match status" value="1"/>
</dbReference>
<evidence type="ECO:0000313" key="11">
    <source>
        <dbReference type="RefSeq" id="XP_008445695.1"/>
    </source>
</evidence>
<organism evidence="10 11">
    <name type="scientific">Cucumis melo</name>
    <name type="common">Muskmelon</name>
    <dbReference type="NCBI Taxonomy" id="3656"/>
    <lineage>
        <taxon>Eukaryota</taxon>
        <taxon>Viridiplantae</taxon>
        <taxon>Streptophyta</taxon>
        <taxon>Embryophyta</taxon>
        <taxon>Tracheophyta</taxon>
        <taxon>Spermatophyta</taxon>
        <taxon>Magnoliopsida</taxon>
        <taxon>eudicotyledons</taxon>
        <taxon>Gunneridae</taxon>
        <taxon>Pentapetalae</taxon>
        <taxon>rosids</taxon>
        <taxon>fabids</taxon>
        <taxon>Cucurbitales</taxon>
        <taxon>Cucurbitaceae</taxon>
        <taxon>Benincaseae</taxon>
        <taxon>Cucumis</taxon>
    </lineage>
</organism>
<evidence type="ECO:0000256" key="7">
    <source>
        <dbReference type="ARBA" id="ARBA00023180"/>
    </source>
</evidence>
<reference evidence="11" key="1">
    <citation type="submission" date="2025-04" db="UniProtKB">
        <authorList>
            <consortium name="RefSeq"/>
        </authorList>
    </citation>
    <scope>IDENTIFICATION</scope>
    <source>
        <tissue evidence="12">Stem</tissue>
    </source>
</reference>
<dbReference type="GO" id="GO:1901696">
    <property type="term" value="P:cannabinoid biosynthetic process"/>
    <property type="evidence" value="ECO:0007669"/>
    <property type="project" value="UniProtKB-ARBA"/>
</dbReference>
<evidence type="ECO:0000256" key="1">
    <source>
        <dbReference type="ARBA" id="ARBA00001974"/>
    </source>
</evidence>
<keyword evidence="5" id="KW-0274">FAD</keyword>
<dbReference type="InParanoid" id="A0A1S3BDB7"/>
<evidence type="ECO:0000256" key="4">
    <source>
        <dbReference type="ARBA" id="ARBA00022729"/>
    </source>
</evidence>
<feature type="signal peptide" evidence="8">
    <location>
        <begin position="1"/>
        <end position="28"/>
    </location>
</feature>
<evidence type="ECO:0000256" key="5">
    <source>
        <dbReference type="ARBA" id="ARBA00022827"/>
    </source>
</evidence>
<dbReference type="PANTHER" id="PTHR32448">
    <property type="entry name" value="OS08G0158400 PROTEIN"/>
    <property type="match status" value="1"/>
</dbReference>
<dbReference type="InterPro" id="IPR016166">
    <property type="entry name" value="FAD-bd_PCMH"/>
</dbReference>
<accession>A0A1S3BDB7</accession>
<sequence length="539" mass="60032">MKSSSQLTPLFHVLIIVVVSSSPLWVSAFPHEHQNFLHCLPEHSSKSYPISKVVYTPINSSYSSVLNFSIRNFRFSKPETPKPLLIITPSHVSHIQAAVICSKSHGLQIRTRSGGHDYEGLSYVAYRPFIIVDLINIRSISVDIVNNTAWVESGATLGELYYRIGEKSRTLAFPAGICPTVGVGGHFSGGGYGFLLRKYGLAADNVIDAYLVDANGMAHDRESMGEDLFWAIRGGGGGSFGIVVAWKVKLVPVPALVTICSTIKNLEGDAVKVIHQWQYVANKLHEDIFLGIVLTGGNTSTQGGIKKPTATFYSLFLGKVDELVATLSTTFPEFGLIKKDCLEVRWIESTLIIASGVFQTVESLKPLLNRTPSTIDSTKIKSDYIKKPIPKAAIEGIWQRLKAGDIEAPQLVFVPYGARMSQISESETPFSHRAGYLYKIGYMVGWKGQNLKAKNRHISWTRELYEYMTPFVSKSPRTAYVNYRDLDIGSNNKYGKTSYKQASIWGLKYFGNNFKRLVYVKNKVDPHDFFRHEQSIPTL</sequence>
<feature type="domain" description="FAD-binding PCMH-type" evidence="9">
    <location>
        <begin position="79"/>
        <end position="253"/>
    </location>
</feature>
<dbReference type="FunFam" id="3.30.43.10:FF:000004">
    <property type="entry name" value="Berberine bridge enzyme-like 15"/>
    <property type="match status" value="1"/>
</dbReference>
<dbReference type="PROSITE" id="PS51387">
    <property type="entry name" value="FAD_PCMH"/>
    <property type="match status" value="1"/>
</dbReference>
<evidence type="ECO:0000313" key="10">
    <source>
        <dbReference type="Proteomes" id="UP001652600"/>
    </source>
</evidence>
<proteinExistence type="inferred from homology"/>
<dbReference type="GeneID" id="103488652"/>
<dbReference type="FunCoup" id="A0A1S3BDB7">
    <property type="interactions" value="54"/>
</dbReference>
<evidence type="ECO:0000256" key="6">
    <source>
        <dbReference type="ARBA" id="ARBA00023157"/>
    </source>
</evidence>
<evidence type="ECO:0000256" key="8">
    <source>
        <dbReference type="SAM" id="SignalP"/>
    </source>
</evidence>
<dbReference type="InterPro" id="IPR016167">
    <property type="entry name" value="FAD-bd_PCMH_sub1"/>
</dbReference>
<gene>
    <name evidence="11" type="primary">LOC103488652</name>
    <name evidence="12" type="synonym">LOC127144246</name>
</gene>
<evidence type="ECO:0000256" key="3">
    <source>
        <dbReference type="ARBA" id="ARBA00022630"/>
    </source>
</evidence>
<protein>
    <submittedName>
        <fullName evidence="12">Tetrahydroberberine oxidase-like</fullName>
    </submittedName>
    <submittedName>
        <fullName evidence="11">Tetrahydrocannabinolic acid synthase-like</fullName>
    </submittedName>
</protein>
<keyword evidence="10" id="KW-1185">Reference proteome</keyword>
<keyword evidence="6" id="KW-1015">Disulfide bond</keyword>
<comment type="similarity">
    <text evidence="2">Belongs to the oxygen-dependent FAD-linked oxidoreductase family.</text>
</comment>
<dbReference type="SUPFAM" id="SSF56176">
    <property type="entry name" value="FAD-binding/transporter-associated domain-like"/>
    <property type="match status" value="1"/>
</dbReference>